<name>A0AAW4MPT0_9FIRM</name>
<comment type="catalytic activity">
    <reaction evidence="11">
        <text>ATP + H2O = ADP + phosphate + H(+)</text>
        <dbReference type="Rhea" id="RHEA:13065"/>
        <dbReference type="ChEBI" id="CHEBI:15377"/>
        <dbReference type="ChEBI" id="CHEBI:15378"/>
        <dbReference type="ChEBI" id="CHEBI:30616"/>
        <dbReference type="ChEBI" id="CHEBI:43474"/>
        <dbReference type="ChEBI" id="CHEBI:456216"/>
        <dbReference type="EC" id="5.6.2.4"/>
    </reaction>
</comment>
<dbReference type="GO" id="GO:0016787">
    <property type="term" value="F:hydrolase activity"/>
    <property type="evidence" value="ECO:0007669"/>
    <property type="project" value="UniProtKB-UniRule"/>
</dbReference>
<dbReference type="GO" id="GO:0005524">
    <property type="term" value="F:ATP binding"/>
    <property type="evidence" value="ECO:0007669"/>
    <property type="project" value="UniProtKB-UniRule"/>
</dbReference>
<keyword evidence="1 12" id="KW-0547">Nucleotide-binding</keyword>
<dbReference type="Proteomes" id="UP001197492">
    <property type="component" value="Unassembled WGS sequence"/>
</dbReference>
<evidence type="ECO:0000313" key="18">
    <source>
        <dbReference type="Proteomes" id="UP001197492"/>
    </source>
</evidence>
<dbReference type="GO" id="GO:0043138">
    <property type="term" value="F:3'-5' DNA helicase activity"/>
    <property type="evidence" value="ECO:0007669"/>
    <property type="project" value="UniProtKB-EC"/>
</dbReference>
<evidence type="ECO:0000256" key="5">
    <source>
        <dbReference type="ARBA" id="ARBA00022840"/>
    </source>
</evidence>
<dbReference type="GO" id="GO:0033202">
    <property type="term" value="C:DNA helicase complex"/>
    <property type="evidence" value="ECO:0007669"/>
    <property type="project" value="TreeGrafter"/>
</dbReference>
<keyword evidence="8" id="KW-0413">Isomerase</keyword>
<evidence type="ECO:0000259" key="14">
    <source>
        <dbReference type="PROSITE" id="PS51217"/>
    </source>
</evidence>
<evidence type="ECO:0000256" key="8">
    <source>
        <dbReference type="ARBA" id="ARBA00023235"/>
    </source>
</evidence>
<dbReference type="Pfam" id="PF00580">
    <property type="entry name" value="UvrD-helicase"/>
    <property type="match status" value="1"/>
</dbReference>
<comment type="caution">
    <text evidence="15">The sequence shown here is derived from an EMBL/GenBank/DDBJ whole genome shotgun (WGS) entry which is preliminary data.</text>
</comment>
<dbReference type="InterPro" id="IPR014017">
    <property type="entry name" value="DNA_helicase_UvrD-like_C"/>
</dbReference>
<sequence length="1176" mass="137500">MPKYNKEQQAAIDLRGKTILVSAPAGSGKTRILVARLISLIVNDHYSMDQFLVLTFTKAAGNEMKQRLNVSLHEEALANHDEETLKHIQEQIQLLPHAYITTFDSFCKTLLEKYGYLIGVMPGFKVNPSPDLIKDQVLDQCLEKWVEDPRFQDYASRHNTKNDFDELKQTLIDFQNITNSFVDFHQFLDQVHEKYYNPKFFGEKPILNGMAKLYQDCCIKSLSAYNILYRFCEKHDITYFFETDENAKHPAPATALYDYYSDLYNALNKPFSFEVLNGQVSHKIEMSSIKWSELGVDDSVKKQYTKLKADVTEPLKKLQKYFSFTDKFHEYLTYSYVDIYYLLGKNGLLDQFNQAYKEAKKARNELDFHDLEEYATRLLQEDQPVVERLNHTLKEIMIDEYQDTNQIQENLVLKIANYDKEIPMFMVGDMKQSIYRFRQADPSIFQHKFDTFTKLEEMTEDDTNIRIDLKFNYRSEKVVLDSVNYIFDCIMDSSVGGLEYIHGDNAILRYDYEAKGTTLSELKKNHDFDTDVLISLYNNQEEYTKSEVEAHMVAQKIIQMRQVTDYKYHDFAVLMRATTEFITYKKVFERYHIPVNITLSTGLFESNEVISIMTLLKALVNPYDDIAMLSVLHNNFLFSHFTENELLEIRDADDPLYINLTHHTNNKVLHFLEVFDDLRNTAMTSSPYETLKKCLKETGYQAFVSQLMNGEQRSANLDILLETFRTNEEYPYLKDYLELLDSSSNQAPGFIASDENDAVEFMTIHKSKGLQFPVVFVSAMQKKFNNSDEKADIIISQHDGVAGSVARKEKSPFGKILCKYEHPYLKMLKLLIRQETVNEEMRILYVALTRAEKKLILTGTIKDEEEIISIARKVQANDTDPTLTKGHGVVYNLAMRSTNNYLSWVLMALLRHKDFQKDIRQAIPEVGPYLSLDRSSFEELENDDTYLARFHCVIQDSSETINKIPAYAKIKADNQYRAYKKYYDFEYPYPVEPRSMAVTSMEEMKSDETHFDFSNEETHYLATDRGTLVHNLLSYFNFKDDDPQELIESLYTNQMFDEEGLSVLKNYLPHINDFINSDTYQLIKDADQIYQEKQFRYKDENGLVVNGIFDLVFIKDNKVYVLDYKTDRVSKDNSDETLKNLHRTQLSYYSKVLKEVFHTDVQPIIYYLHINKAIYL</sequence>
<evidence type="ECO:0000256" key="3">
    <source>
        <dbReference type="ARBA" id="ARBA00022801"/>
    </source>
</evidence>
<keyword evidence="2" id="KW-0227">DNA damage</keyword>
<protein>
    <recommendedName>
        <fullName evidence="10">DNA 3'-5' helicase</fullName>
        <ecNumber evidence="10">5.6.2.4</ecNumber>
    </recommendedName>
</protein>
<evidence type="ECO:0000256" key="1">
    <source>
        <dbReference type="ARBA" id="ARBA00022741"/>
    </source>
</evidence>
<evidence type="ECO:0000256" key="2">
    <source>
        <dbReference type="ARBA" id="ARBA00022763"/>
    </source>
</evidence>
<organism evidence="15 17">
    <name type="scientific">Catenibacterium mitsuokai</name>
    <dbReference type="NCBI Taxonomy" id="100886"/>
    <lineage>
        <taxon>Bacteria</taxon>
        <taxon>Bacillati</taxon>
        <taxon>Bacillota</taxon>
        <taxon>Erysipelotrichia</taxon>
        <taxon>Erysipelotrichales</taxon>
        <taxon>Coprobacillaceae</taxon>
        <taxon>Catenibacterium</taxon>
    </lineage>
</organism>
<dbReference type="RefSeq" id="WP_217747153.1">
    <property type="nucleotide sequence ID" value="NZ_JAHOEB010000010.1"/>
</dbReference>
<dbReference type="PANTHER" id="PTHR11070">
    <property type="entry name" value="UVRD / RECB / PCRA DNA HELICASE FAMILY MEMBER"/>
    <property type="match status" value="1"/>
</dbReference>
<accession>A0AAW4MPT0</accession>
<dbReference type="Pfam" id="PF12705">
    <property type="entry name" value="PDDEXK_1"/>
    <property type="match status" value="1"/>
</dbReference>
<dbReference type="InterPro" id="IPR038726">
    <property type="entry name" value="PDDEXK_AddAB-type"/>
</dbReference>
<dbReference type="Proteomes" id="UP001196408">
    <property type="component" value="Unassembled WGS sequence"/>
</dbReference>
<evidence type="ECO:0000259" key="13">
    <source>
        <dbReference type="PROSITE" id="PS51198"/>
    </source>
</evidence>
<keyword evidence="6" id="KW-0238">DNA-binding</keyword>
<evidence type="ECO:0000256" key="11">
    <source>
        <dbReference type="ARBA" id="ARBA00048988"/>
    </source>
</evidence>
<dbReference type="EC" id="5.6.2.4" evidence="10"/>
<dbReference type="EMBL" id="JAHOEF010000010">
    <property type="protein sequence ID" value="MBV3382128.1"/>
    <property type="molecule type" value="Genomic_DNA"/>
</dbReference>
<dbReference type="GO" id="GO:0003677">
    <property type="term" value="F:DNA binding"/>
    <property type="evidence" value="ECO:0007669"/>
    <property type="project" value="UniProtKB-KW"/>
</dbReference>
<evidence type="ECO:0000256" key="4">
    <source>
        <dbReference type="ARBA" id="ARBA00022806"/>
    </source>
</evidence>
<evidence type="ECO:0000256" key="6">
    <source>
        <dbReference type="ARBA" id="ARBA00023125"/>
    </source>
</evidence>
<evidence type="ECO:0000256" key="12">
    <source>
        <dbReference type="PROSITE-ProRule" id="PRU00560"/>
    </source>
</evidence>
<dbReference type="Pfam" id="PF13361">
    <property type="entry name" value="UvrD_C"/>
    <property type="match status" value="1"/>
</dbReference>
<keyword evidence="5 12" id="KW-0067">ATP-binding</keyword>
<dbReference type="PROSITE" id="PS51217">
    <property type="entry name" value="UVRD_HELICASE_CTER"/>
    <property type="match status" value="1"/>
</dbReference>
<dbReference type="EMBL" id="JAHOEL010000009">
    <property type="protein sequence ID" value="MBV3392111.1"/>
    <property type="molecule type" value="Genomic_DNA"/>
</dbReference>
<evidence type="ECO:0000256" key="9">
    <source>
        <dbReference type="ARBA" id="ARBA00034617"/>
    </source>
</evidence>
<keyword evidence="4 12" id="KW-0347">Helicase</keyword>
<reference evidence="15 18" key="1">
    <citation type="submission" date="2021-06" db="EMBL/GenBank/DDBJ databases">
        <title>Collection of gut derived symbiotic bacterial strains cultured from healthy donors.</title>
        <authorList>
            <person name="Lin H."/>
            <person name="Littmann E."/>
            <person name="Pamer E.G."/>
        </authorList>
    </citation>
    <scope>NUCLEOTIDE SEQUENCE</scope>
    <source>
        <strain evidence="16 18">MSK.21.70</strain>
        <strain evidence="15">MSK.21.82</strain>
    </source>
</reference>
<dbReference type="GO" id="GO:0005829">
    <property type="term" value="C:cytosol"/>
    <property type="evidence" value="ECO:0007669"/>
    <property type="project" value="TreeGrafter"/>
</dbReference>
<dbReference type="PANTHER" id="PTHR11070:SF48">
    <property type="entry name" value="ATP-DEPENDENT HELICASE_NUCLEASE SUBUNIT A"/>
    <property type="match status" value="1"/>
</dbReference>
<evidence type="ECO:0000313" key="16">
    <source>
        <dbReference type="EMBL" id="MBV3392111.1"/>
    </source>
</evidence>
<dbReference type="GO" id="GO:0000725">
    <property type="term" value="P:recombinational repair"/>
    <property type="evidence" value="ECO:0007669"/>
    <property type="project" value="TreeGrafter"/>
</dbReference>
<feature type="domain" description="UvrD-like helicase C-terminal" evidence="14">
    <location>
        <begin position="498"/>
        <end position="769"/>
    </location>
</feature>
<comment type="catalytic activity">
    <reaction evidence="9">
        <text>Couples ATP hydrolysis with the unwinding of duplex DNA by translocating in the 3'-5' direction.</text>
        <dbReference type="EC" id="5.6.2.4"/>
    </reaction>
</comment>
<keyword evidence="18" id="KW-1185">Reference proteome</keyword>
<evidence type="ECO:0000256" key="7">
    <source>
        <dbReference type="ARBA" id="ARBA00023204"/>
    </source>
</evidence>
<keyword evidence="3 12" id="KW-0378">Hydrolase</keyword>
<dbReference type="InterPro" id="IPR014016">
    <property type="entry name" value="UvrD-like_ATP-bd"/>
</dbReference>
<dbReference type="PROSITE" id="PS51198">
    <property type="entry name" value="UVRD_HELICASE_ATP_BIND"/>
    <property type="match status" value="1"/>
</dbReference>
<keyword evidence="7" id="KW-0234">DNA repair</keyword>
<dbReference type="InterPro" id="IPR000212">
    <property type="entry name" value="DNA_helicase_UvrD/REP"/>
</dbReference>
<evidence type="ECO:0000313" key="15">
    <source>
        <dbReference type="EMBL" id="MBV3382128.1"/>
    </source>
</evidence>
<gene>
    <name evidence="15" type="ORF">KSV97_02580</name>
    <name evidence="16" type="ORF">KSW06_02375</name>
</gene>
<feature type="domain" description="UvrD-like helicase ATP-binding" evidence="13">
    <location>
        <begin position="2"/>
        <end position="476"/>
    </location>
</feature>
<proteinExistence type="predicted"/>
<feature type="binding site" evidence="12">
    <location>
        <begin position="23"/>
        <end position="30"/>
    </location>
    <ligand>
        <name>ATP</name>
        <dbReference type="ChEBI" id="CHEBI:30616"/>
    </ligand>
</feature>
<dbReference type="AlphaFoldDB" id="A0AAW4MPT0"/>
<evidence type="ECO:0000256" key="10">
    <source>
        <dbReference type="ARBA" id="ARBA00034808"/>
    </source>
</evidence>
<evidence type="ECO:0000313" key="17">
    <source>
        <dbReference type="Proteomes" id="UP001196408"/>
    </source>
</evidence>